<evidence type="ECO:0000256" key="11">
    <source>
        <dbReference type="ARBA" id="ARBA00022737"/>
    </source>
</evidence>
<comment type="similarity">
    <text evidence="3 19">Belongs to the CcoP / FixP family.</text>
</comment>
<keyword evidence="6 19" id="KW-0997">Cell inner membrane</keyword>
<feature type="domain" description="Cytochrome c" evidence="21">
    <location>
        <begin position="114"/>
        <end position="202"/>
    </location>
</feature>
<keyword evidence="23" id="KW-1185">Reference proteome</keyword>
<dbReference type="InterPro" id="IPR050597">
    <property type="entry name" value="Cytochrome_c_Oxidase_Subunit"/>
</dbReference>
<dbReference type="PROSITE" id="PS51007">
    <property type="entry name" value="CYTC"/>
    <property type="match status" value="2"/>
</dbReference>
<dbReference type="Pfam" id="PF13442">
    <property type="entry name" value="Cytochrome_CBB3"/>
    <property type="match status" value="1"/>
</dbReference>
<evidence type="ECO:0000256" key="8">
    <source>
        <dbReference type="ARBA" id="ARBA00022660"/>
    </source>
</evidence>
<evidence type="ECO:0000256" key="12">
    <source>
        <dbReference type="ARBA" id="ARBA00022781"/>
    </source>
</evidence>
<dbReference type="Gene3D" id="6.10.280.130">
    <property type="match status" value="1"/>
</dbReference>
<evidence type="ECO:0000256" key="4">
    <source>
        <dbReference type="ARBA" id="ARBA00022448"/>
    </source>
</evidence>
<dbReference type="PANTHER" id="PTHR33751">
    <property type="entry name" value="CBB3-TYPE CYTOCHROME C OXIDASE SUBUNIT FIXP"/>
    <property type="match status" value="1"/>
</dbReference>
<dbReference type="Gene3D" id="1.10.760.10">
    <property type="entry name" value="Cytochrome c-like domain"/>
    <property type="match status" value="2"/>
</dbReference>
<keyword evidence="8 19" id="KW-0679">Respiratory chain</keyword>
<evidence type="ECO:0000256" key="14">
    <source>
        <dbReference type="ARBA" id="ARBA00022989"/>
    </source>
</evidence>
<evidence type="ECO:0000313" key="22">
    <source>
        <dbReference type="EMBL" id="GGB49042.1"/>
    </source>
</evidence>
<sequence length="295" mass="31561">MASPDHHERPERDDLTGRYTTGHEWDGIKELSTPIPGWWVGVFLVSIAVALLYMYLYPSFATTERYYEGALGYSSAEELVKDVTAARAAQAGMRNALVAAPIESIEADDALRRFATAGGQAAFNENCAACHGVGAGGQAGQFPALVDDDWIWGGQITDIRQTILYGIRSDHPDTRQSMMPGFGEILPPDQIDQAAAYVKTLADPAQAGSRAAMPGAAVFAQNCAACHGETGGGGRDFGAPRLDDAIWLYGGSTDAIRRQIAHPRMGVMPAFGERLDEATVRMIAVYVHTLGGGEK</sequence>
<organism evidence="22 23">
    <name type="scientific">Tistrella bauzanensis</name>
    <dbReference type="NCBI Taxonomy" id="657419"/>
    <lineage>
        <taxon>Bacteria</taxon>
        <taxon>Pseudomonadati</taxon>
        <taxon>Pseudomonadota</taxon>
        <taxon>Alphaproteobacteria</taxon>
        <taxon>Geminicoccales</taxon>
        <taxon>Geminicoccaceae</taxon>
        <taxon>Tistrella</taxon>
    </lineage>
</organism>
<dbReference type="InterPro" id="IPR032858">
    <property type="entry name" value="CcoP_N"/>
</dbReference>
<keyword evidence="12 19" id="KW-0375">Hydrogen ion transport</keyword>
<dbReference type="Pfam" id="PF00034">
    <property type="entry name" value="Cytochrom_C"/>
    <property type="match status" value="1"/>
</dbReference>
<evidence type="ECO:0000256" key="5">
    <source>
        <dbReference type="ARBA" id="ARBA00022475"/>
    </source>
</evidence>
<evidence type="ECO:0000256" key="20">
    <source>
        <dbReference type="SAM" id="Phobius"/>
    </source>
</evidence>
<keyword evidence="15 19" id="KW-0560">Oxidoreductase</keyword>
<dbReference type="InterPro" id="IPR009056">
    <property type="entry name" value="Cyt_c-like_dom"/>
</dbReference>
<protein>
    <recommendedName>
        <fullName evidence="19">Cbb3-type cytochrome c oxidase subunit</fullName>
    </recommendedName>
</protein>
<comment type="function">
    <text evidence="19">C-type cytochrome. Part of the cbb3-type cytochrome c oxidase complex.</text>
</comment>
<evidence type="ECO:0000256" key="10">
    <source>
        <dbReference type="ARBA" id="ARBA00022723"/>
    </source>
</evidence>
<dbReference type="Proteomes" id="UP000603352">
    <property type="component" value="Unassembled WGS sequence"/>
</dbReference>
<dbReference type="InterPro" id="IPR004678">
    <property type="entry name" value="Cyt_c_oxidase_cbb3_su3"/>
</dbReference>
<dbReference type="InterPro" id="IPR038414">
    <property type="entry name" value="CcoP_N_sf"/>
</dbReference>
<keyword evidence="13 19" id="KW-0249">Electron transport</keyword>
<keyword evidence="7 19" id="KW-0349">Heme</keyword>
<gene>
    <name evidence="22" type="ORF">GCM10011505_32630</name>
</gene>
<dbReference type="RefSeq" id="WP_188579765.1">
    <property type="nucleotide sequence ID" value="NZ_BMDZ01000041.1"/>
</dbReference>
<evidence type="ECO:0000256" key="9">
    <source>
        <dbReference type="ARBA" id="ARBA00022692"/>
    </source>
</evidence>
<keyword evidence="17 19" id="KW-0406">Ion transport</keyword>
<evidence type="ECO:0000313" key="23">
    <source>
        <dbReference type="Proteomes" id="UP000603352"/>
    </source>
</evidence>
<keyword evidence="18 19" id="KW-0472">Membrane</keyword>
<evidence type="ECO:0000256" key="6">
    <source>
        <dbReference type="ARBA" id="ARBA00022519"/>
    </source>
</evidence>
<dbReference type="EMBL" id="BMDZ01000041">
    <property type="protein sequence ID" value="GGB49042.1"/>
    <property type="molecule type" value="Genomic_DNA"/>
</dbReference>
<evidence type="ECO:0000256" key="16">
    <source>
        <dbReference type="ARBA" id="ARBA00023004"/>
    </source>
</evidence>
<keyword evidence="11" id="KW-0677">Repeat</keyword>
<evidence type="ECO:0000256" key="7">
    <source>
        <dbReference type="ARBA" id="ARBA00022617"/>
    </source>
</evidence>
<name>A0ABQ1ITE0_9PROT</name>
<reference evidence="23" key="1">
    <citation type="journal article" date="2019" name="Int. J. Syst. Evol. Microbiol.">
        <title>The Global Catalogue of Microorganisms (GCM) 10K type strain sequencing project: providing services to taxonomists for standard genome sequencing and annotation.</title>
        <authorList>
            <consortium name="The Broad Institute Genomics Platform"/>
            <consortium name="The Broad Institute Genome Sequencing Center for Infectious Disease"/>
            <person name="Wu L."/>
            <person name="Ma J."/>
        </authorList>
    </citation>
    <scope>NUCLEOTIDE SEQUENCE [LARGE SCALE GENOMIC DNA]</scope>
    <source>
        <strain evidence="23">CGMCC 1.10188</strain>
    </source>
</reference>
<evidence type="ECO:0000256" key="19">
    <source>
        <dbReference type="PIRNR" id="PIRNR000006"/>
    </source>
</evidence>
<comment type="caution">
    <text evidence="22">The sequence shown here is derived from an EMBL/GenBank/DDBJ whole genome shotgun (WGS) entry which is preliminary data.</text>
</comment>
<evidence type="ECO:0000256" key="2">
    <source>
        <dbReference type="ARBA" id="ARBA00004673"/>
    </source>
</evidence>
<dbReference type="Pfam" id="PF14715">
    <property type="entry name" value="FixP_N"/>
    <property type="match status" value="1"/>
</dbReference>
<dbReference type="InterPro" id="IPR008168">
    <property type="entry name" value="Cyt_C_IC"/>
</dbReference>
<dbReference type="PIRSF" id="PIRSF000006">
    <property type="entry name" value="Cbb3-Cox_fixP"/>
    <property type="match status" value="1"/>
</dbReference>
<accession>A0ABQ1ITE0</accession>
<evidence type="ECO:0000256" key="18">
    <source>
        <dbReference type="ARBA" id="ARBA00023136"/>
    </source>
</evidence>
<evidence type="ECO:0000256" key="17">
    <source>
        <dbReference type="ARBA" id="ARBA00023065"/>
    </source>
</evidence>
<comment type="pathway">
    <text evidence="2 19">Energy metabolism; oxidative phosphorylation.</text>
</comment>
<evidence type="ECO:0000256" key="15">
    <source>
        <dbReference type="ARBA" id="ARBA00023002"/>
    </source>
</evidence>
<keyword evidence="10 19" id="KW-0479">Metal-binding</keyword>
<proteinExistence type="inferred from homology"/>
<evidence type="ECO:0000256" key="3">
    <source>
        <dbReference type="ARBA" id="ARBA00006113"/>
    </source>
</evidence>
<dbReference type="PANTHER" id="PTHR33751:SF1">
    <property type="entry name" value="CBB3-TYPE CYTOCHROME C OXIDASE SUBUNIT FIXP"/>
    <property type="match status" value="1"/>
</dbReference>
<feature type="domain" description="Cytochrome c" evidence="21">
    <location>
        <begin position="210"/>
        <end position="291"/>
    </location>
</feature>
<dbReference type="InterPro" id="IPR036909">
    <property type="entry name" value="Cyt_c-like_dom_sf"/>
</dbReference>
<feature type="transmembrane region" description="Helical" evidence="20">
    <location>
        <begin position="38"/>
        <end position="57"/>
    </location>
</feature>
<evidence type="ECO:0000256" key="1">
    <source>
        <dbReference type="ARBA" id="ARBA00004533"/>
    </source>
</evidence>
<keyword evidence="9 20" id="KW-0812">Transmembrane</keyword>
<evidence type="ECO:0000256" key="13">
    <source>
        <dbReference type="ARBA" id="ARBA00022982"/>
    </source>
</evidence>
<dbReference type="PRINTS" id="PR00605">
    <property type="entry name" value="CYTCHROMECIC"/>
</dbReference>
<comment type="cofactor">
    <cofactor evidence="19">
        <name>heme c</name>
        <dbReference type="ChEBI" id="CHEBI:61717"/>
    </cofactor>
    <text evidence="19">Binds 2 heme C groups per subunit.</text>
</comment>
<keyword evidence="4 19" id="KW-0813">Transport</keyword>
<keyword evidence="14 20" id="KW-1133">Transmembrane helix</keyword>
<keyword evidence="5 19" id="KW-1003">Cell membrane</keyword>
<evidence type="ECO:0000259" key="21">
    <source>
        <dbReference type="PROSITE" id="PS51007"/>
    </source>
</evidence>
<dbReference type="SUPFAM" id="SSF46626">
    <property type="entry name" value="Cytochrome c"/>
    <property type="match status" value="2"/>
</dbReference>
<keyword evidence="16 19" id="KW-0408">Iron</keyword>
<comment type="subunit">
    <text evidence="19">Component of the cbb3-type cytochrome c oxidase.</text>
</comment>
<comment type="subcellular location">
    <subcellularLocation>
        <location evidence="1 19">Cell inner membrane</location>
    </subcellularLocation>
</comment>
<dbReference type="NCBIfam" id="TIGR00782">
    <property type="entry name" value="ccoP"/>
    <property type="match status" value="1"/>
</dbReference>